<keyword evidence="3" id="KW-1185">Reference proteome</keyword>
<proteinExistence type="predicted"/>
<organism evidence="2 3">
    <name type="scientific">Potamilus streckersoni</name>
    <dbReference type="NCBI Taxonomy" id="2493646"/>
    <lineage>
        <taxon>Eukaryota</taxon>
        <taxon>Metazoa</taxon>
        <taxon>Spiralia</taxon>
        <taxon>Lophotrochozoa</taxon>
        <taxon>Mollusca</taxon>
        <taxon>Bivalvia</taxon>
        <taxon>Autobranchia</taxon>
        <taxon>Heteroconchia</taxon>
        <taxon>Palaeoheterodonta</taxon>
        <taxon>Unionida</taxon>
        <taxon>Unionoidea</taxon>
        <taxon>Unionidae</taxon>
        <taxon>Ambleminae</taxon>
        <taxon>Lampsilini</taxon>
        <taxon>Potamilus</taxon>
    </lineage>
</organism>
<reference evidence="2" key="2">
    <citation type="journal article" date="2021" name="Genome Biol. Evol.">
        <title>Developing a high-quality reference genome for a parasitic bivalve with doubly uniparental inheritance (Bivalvia: Unionida).</title>
        <authorList>
            <person name="Smith C.H."/>
        </authorList>
    </citation>
    <scope>NUCLEOTIDE SEQUENCE</scope>
    <source>
        <strain evidence="2">CHS0354</strain>
        <tissue evidence="2">Mantle</tissue>
    </source>
</reference>
<comment type="caution">
    <text evidence="2">The sequence shown here is derived from an EMBL/GenBank/DDBJ whole genome shotgun (WGS) entry which is preliminary data.</text>
</comment>
<reference evidence="2" key="1">
    <citation type="journal article" date="2021" name="Genome Biol. Evol.">
        <title>A High-Quality Reference Genome for a Parasitic Bivalve with Doubly Uniparental Inheritance (Bivalvia: Unionida).</title>
        <authorList>
            <person name="Smith C.H."/>
        </authorList>
    </citation>
    <scope>NUCLEOTIDE SEQUENCE</scope>
    <source>
        <strain evidence="2">CHS0354</strain>
    </source>
</reference>
<gene>
    <name evidence="2" type="ORF">CHS0354_008777</name>
</gene>
<accession>A0AAE0SP48</accession>
<dbReference type="Proteomes" id="UP001195483">
    <property type="component" value="Unassembled WGS sequence"/>
</dbReference>
<reference evidence="2" key="3">
    <citation type="submission" date="2023-05" db="EMBL/GenBank/DDBJ databases">
        <authorList>
            <person name="Smith C.H."/>
        </authorList>
    </citation>
    <scope>NUCLEOTIDE SEQUENCE</scope>
    <source>
        <strain evidence="2">CHS0354</strain>
        <tissue evidence="2">Mantle</tissue>
    </source>
</reference>
<evidence type="ECO:0000256" key="1">
    <source>
        <dbReference type="SAM" id="MobiDB-lite"/>
    </source>
</evidence>
<evidence type="ECO:0000313" key="3">
    <source>
        <dbReference type="Proteomes" id="UP001195483"/>
    </source>
</evidence>
<dbReference type="EMBL" id="JAEAOA010000576">
    <property type="protein sequence ID" value="KAK3595353.1"/>
    <property type="molecule type" value="Genomic_DNA"/>
</dbReference>
<feature type="region of interest" description="Disordered" evidence="1">
    <location>
        <begin position="1"/>
        <end position="24"/>
    </location>
</feature>
<dbReference type="AlphaFoldDB" id="A0AAE0SP48"/>
<feature type="compositionally biased region" description="Low complexity" evidence="1">
    <location>
        <begin position="14"/>
        <end position="24"/>
    </location>
</feature>
<sequence length="178" mass="19137">MTSIGAHPLNPVSTKHTTNTATPAPTKATLTTLVNSIMMETPSQVMVTYECTKALTIGILAYGLKQANTEAGDCQPGSKDHVASEALVINMCNTLEPHNWKEGQHVMSVCDSVPLYTPVATFFDGKYSSQGGLAGIFVGCLENGFKMIVQECDRNITVIHITTGGHFLMDPRSYSIVN</sequence>
<protein>
    <submittedName>
        <fullName evidence="2">Uncharacterized protein</fullName>
    </submittedName>
</protein>
<name>A0AAE0SP48_9BIVA</name>
<evidence type="ECO:0000313" key="2">
    <source>
        <dbReference type="EMBL" id="KAK3595353.1"/>
    </source>
</evidence>